<dbReference type="Gene3D" id="3.80.10.10">
    <property type="entry name" value="Ribonuclease Inhibitor"/>
    <property type="match status" value="1"/>
</dbReference>
<dbReference type="Gene3D" id="1.20.1280.50">
    <property type="match status" value="1"/>
</dbReference>
<accession>A0AAW0BRP6</accession>
<dbReference type="InterPro" id="IPR032675">
    <property type="entry name" value="LRR_dom_sf"/>
</dbReference>
<keyword evidence="4" id="KW-1185">Reference proteome</keyword>
<dbReference type="PROSITE" id="PS50181">
    <property type="entry name" value="FBOX"/>
    <property type="match status" value="1"/>
</dbReference>
<dbReference type="InterPro" id="IPR001810">
    <property type="entry name" value="F-box_dom"/>
</dbReference>
<keyword evidence="1" id="KW-0175">Coiled coil</keyword>
<evidence type="ECO:0000313" key="3">
    <source>
        <dbReference type="EMBL" id="KAK7029365.1"/>
    </source>
</evidence>
<reference evidence="3 4" key="1">
    <citation type="submission" date="2024-01" db="EMBL/GenBank/DDBJ databases">
        <title>A draft genome for a cacao thread blight-causing isolate of Paramarasmius palmivorus.</title>
        <authorList>
            <person name="Baruah I.K."/>
            <person name="Bukari Y."/>
            <person name="Amoako-Attah I."/>
            <person name="Meinhardt L.W."/>
            <person name="Bailey B.A."/>
            <person name="Cohen S.P."/>
        </authorList>
    </citation>
    <scope>NUCLEOTIDE SEQUENCE [LARGE SCALE GENOMIC DNA]</scope>
    <source>
        <strain evidence="3 4">GH-12</strain>
    </source>
</reference>
<proteinExistence type="predicted"/>
<gene>
    <name evidence="3" type="ORF">VNI00_014619</name>
</gene>
<dbReference type="Proteomes" id="UP001383192">
    <property type="component" value="Unassembled WGS sequence"/>
</dbReference>
<evidence type="ECO:0000313" key="4">
    <source>
        <dbReference type="Proteomes" id="UP001383192"/>
    </source>
</evidence>
<evidence type="ECO:0000256" key="1">
    <source>
        <dbReference type="SAM" id="Coils"/>
    </source>
</evidence>
<name>A0AAW0BRP6_9AGAR</name>
<protein>
    <recommendedName>
        <fullName evidence="2">F-box domain-containing protein</fullName>
    </recommendedName>
</protein>
<comment type="caution">
    <text evidence="3">The sequence shown here is derived from an EMBL/GenBank/DDBJ whole genome shotgun (WGS) entry which is preliminary data.</text>
</comment>
<organism evidence="3 4">
    <name type="scientific">Paramarasmius palmivorus</name>
    <dbReference type="NCBI Taxonomy" id="297713"/>
    <lineage>
        <taxon>Eukaryota</taxon>
        <taxon>Fungi</taxon>
        <taxon>Dikarya</taxon>
        <taxon>Basidiomycota</taxon>
        <taxon>Agaricomycotina</taxon>
        <taxon>Agaricomycetes</taxon>
        <taxon>Agaricomycetidae</taxon>
        <taxon>Agaricales</taxon>
        <taxon>Marasmiineae</taxon>
        <taxon>Marasmiaceae</taxon>
        <taxon>Paramarasmius</taxon>
    </lineage>
</organism>
<dbReference type="AlphaFoldDB" id="A0AAW0BRP6"/>
<evidence type="ECO:0000259" key="2">
    <source>
        <dbReference type="PROSITE" id="PS50181"/>
    </source>
</evidence>
<dbReference type="SUPFAM" id="SSF52047">
    <property type="entry name" value="RNI-like"/>
    <property type="match status" value="1"/>
</dbReference>
<feature type="domain" description="F-box" evidence="2">
    <location>
        <begin position="97"/>
        <end position="160"/>
    </location>
</feature>
<sequence>MTSPEVFQSPPVYTIRCDKCWSNFSSIPHWKAHEINSFARCKPSHIQILQARDAIVNEEEEIRRYDAEIKRLNRIIKKLKAEQSLLRKQLAVHRSWIAPIQQLPSEILMEIFQYACLSEDYTLSVTSRTKEIRSVPLTISYVSSRWRGLVKGQPNLWTSISVDLYRHRWDICPLLRSFLENSKQKPLSIEFRDSEIDAWTLHYADSDYRTCHLGMRGVNVFSLLMEESYRVESLSAQISWEILENEQLNNLVDSPPNFACRFPILRELRSFQDPGFDDDGLEQLVSQWFVWNGLSIAPHLRVLSLHALSPDNPLPYHRLTRLELLWDDDPEYLLGVLSNSPCLEELSIQHFRGSITFDEVQFDPVKLTSLRSLTIGVPVMGVPSINALFSILTLPSLRTLEIRHIAGRADTVLAPIYFSPGDSNASPVLGAFGEDVVELLVLHRFRGHIGDARKTARSLWNYRFGLLRASMIITFTTIF</sequence>
<dbReference type="EMBL" id="JAYKXP010000084">
    <property type="protein sequence ID" value="KAK7029365.1"/>
    <property type="molecule type" value="Genomic_DNA"/>
</dbReference>
<feature type="coiled-coil region" evidence="1">
    <location>
        <begin position="48"/>
        <end position="89"/>
    </location>
</feature>